<keyword evidence="1" id="KW-0720">Serine protease</keyword>
<dbReference type="InterPro" id="IPR001254">
    <property type="entry name" value="Trypsin_dom"/>
</dbReference>
<dbReference type="Gene3D" id="2.40.10.10">
    <property type="entry name" value="Trypsin-like serine proteases"/>
    <property type="match status" value="1"/>
</dbReference>
<reference evidence="5" key="2">
    <citation type="submission" date="2020-09" db="EMBL/GenBank/DDBJ databases">
        <authorList>
            <person name="Sun Q."/>
            <person name="Zhou Y."/>
        </authorList>
    </citation>
    <scope>NUCLEOTIDE SEQUENCE</scope>
    <source>
        <strain evidence="5">CGMCC 1.12921</strain>
    </source>
</reference>
<keyword evidence="1" id="KW-0378">Hydrolase</keyword>
<dbReference type="InterPro" id="IPR043504">
    <property type="entry name" value="Peptidase_S1_PA_chymotrypsin"/>
</dbReference>
<dbReference type="Gene3D" id="2.40.128.130">
    <property type="entry name" value="Autotransporter beta-domain"/>
    <property type="match status" value="1"/>
</dbReference>
<reference evidence="5" key="1">
    <citation type="journal article" date="2014" name="Int. J. Syst. Evol. Microbiol.">
        <title>Complete genome sequence of Corynebacterium casei LMG S-19264T (=DSM 44701T), isolated from a smear-ripened cheese.</title>
        <authorList>
            <consortium name="US DOE Joint Genome Institute (JGI-PGF)"/>
            <person name="Walter F."/>
            <person name="Albersmeier A."/>
            <person name="Kalinowski J."/>
            <person name="Ruckert C."/>
        </authorList>
    </citation>
    <scope>NUCLEOTIDE SEQUENCE</scope>
    <source>
        <strain evidence="5">CGMCC 1.12921</strain>
    </source>
</reference>
<evidence type="ECO:0000313" key="5">
    <source>
        <dbReference type="EMBL" id="GGD09379.1"/>
    </source>
</evidence>
<dbReference type="PROSITE" id="PS00135">
    <property type="entry name" value="TRYPSIN_SER"/>
    <property type="match status" value="1"/>
</dbReference>
<keyword evidence="1" id="KW-0645">Protease</keyword>
<accession>A0A8J2V5P2</accession>
<evidence type="ECO:0000259" key="3">
    <source>
        <dbReference type="PROSITE" id="PS50240"/>
    </source>
</evidence>
<proteinExistence type="predicted"/>
<dbReference type="GO" id="GO:0004252">
    <property type="term" value="F:serine-type endopeptidase activity"/>
    <property type="evidence" value="ECO:0007669"/>
    <property type="project" value="InterPro"/>
</dbReference>
<comment type="caution">
    <text evidence="5">The sequence shown here is derived from an EMBL/GenBank/DDBJ whole genome shotgun (WGS) entry which is preliminary data.</text>
</comment>
<evidence type="ECO:0000256" key="2">
    <source>
        <dbReference type="SAM" id="SignalP"/>
    </source>
</evidence>
<feature type="domain" description="Peptidase S1" evidence="3">
    <location>
        <begin position="11"/>
        <end position="399"/>
    </location>
</feature>
<feature type="chain" id="PRO_5035149045" description="Autotransporter domain-containing protein" evidence="2">
    <location>
        <begin position="30"/>
        <end position="1190"/>
    </location>
</feature>
<evidence type="ECO:0000256" key="1">
    <source>
        <dbReference type="RuleBase" id="RU363034"/>
    </source>
</evidence>
<dbReference type="InterPro" id="IPR009003">
    <property type="entry name" value="Peptidase_S1_PA"/>
</dbReference>
<dbReference type="InterPro" id="IPR036709">
    <property type="entry name" value="Autotransporte_beta_dom_sf"/>
</dbReference>
<dbReference type="PROSITE" id="PS50240">
    <property type="entry name" value="TRYPSIN_DOM"/>
    <property type="match status" value="1"/>
</dbReference>
<dbReference type="GO" id="GO:0006508">
    <property type="term" value="P:proteolysis"/>
    <property type="evidence" value="ECO:0007669"/>
    <property type="project" value="UniProtKB-KW"/>
</dbReference>
<dbReference type="SUPFAM" id="SSF103515">
    <property type="entry name" value="Autotransporter"/>
    <property type="match status" value="1"/>
</dbReference>
<sequence length="1190" mass="124610">MTINKKLASRLGAGVSALALAAMAVPANAELYRDDVGDEGSQDYAAYWDGVVQIYLLDNLFGDILFNCTGSLINPRTVISAAHCFNNLPSEEYGPDTLWYTPIIAYGPDTFDPLFNWIGTGEQFLDNRNGLTFGVDVILHPDAEFGNMPFPAADVALIGLQDPIYTIPSYAMLFSPVPEGAIEDGLHTVGVGYGTYGPGSGTGIGINGKRRAGENMLGLLASQNDFVQALAQNENLQFGSGGASNQLLYWIDFDLPGREGECERTTAFGASNSIVCSDWDGFSGTFLDSDTVVLPGPSIDLFPGDALPFEFATAGGDSGGPLFADQLADFPLILGVLSGGFQPGFFHAAGQSYGEVSYYNPLFTSYQFISENNPYKYVSALEGDGNWSDPTRWIQTLDPNYFVYDSEGNLVNGLPSGDEGGVFQERPTEGTVFDTDVQTYDTADAAEGEGDGMAEVELAGFAGAREDASISLDTGLTATAAVSRGDGLGGGLSGTADLGGIVTTDLTSEATGLSASTPALDRALSEVSTLTGLEQSLTGPGSTNFVPDNFYGARGETFVDPAQFFEVTLNAAGTTTLDMDVEIDKLTLNGADTGLDIASDWSMFVNINTEVFDGLLNVDGSLLTREVVLWGGALTGDGTMTLIDFNQLYGNGVLAYGTLFNIAGMVSPGDLDTTGTLLLDGDYIQTQAGMFLANIRNGESDLLDVFGSISLDGTLGVDFDALPVYGDSYDIMMATGDIIGGFDRVLTPQLQGVLYGTSSVDAGVVSVAIEAQAFTSFLAATGSENQLSIGNALDASRDGNYAGLSEIYGVVDYLPSGSLGNALDMLAPAENFYANNMLLGQGDLAVRSVTRRSYGRSTGSFSVATNVNDVQVLAAADGMRTASADGTAAFAMLAAQDAGSTQGSAQGSIAMDEAWSGFADITYSRGDTAGYLANDEEELENFSAAIGLERALSEALTLGLSGHYQDGDVDVSDGGYASSDGYSIIGYGDLAIAGPLSLSAWYGGGRYDLEVSRVAAGFGGAADGMGSTDVEQVLAGLELGYDKVTGNGTHVIPRAGLYFSEYDIDGYVESGGQGALSVEDYDIKSLQAKIGVDFMASHETGTATIRPFGGLSYVQELADDEQVVQASFANGATTPFAVTGADIGESWFEPRIGLEADINDAFSLSAEFSAMYGRDNVDMRTLRVGGVYRF</sequence>
<dbReference type="InterPro" id="IPR018114">
    <property type="entry name" value="TRYPSIN_HIS"/>
</dbReference>
<dbReference type="SMART" id="SM00020">
    <property type="entry name" value="Tryp_SPc"/>
    <property type="match status" value="1"/>
</dbReference>
<protein>
    <recommendedName>
        <fullName evidence="7">Autotransporter domain-containing protein</fullName>
    </recommendedName>
</protein>
<feature type="domain" description="Autotransporter" evidence="4">
    <location>
        <begin position="910"/>
        <end position="1190"/>
    </location>
</feature>
<dbReference type="PROSITE" id="PS00134">
    <property type="entry name" value="TRYPSIN_HIS"/>
    <property type="match status" value="1"/>
</dbReference>
<keyword evidence="2" id="KW-0732">Signal</keyword>
<dbReference type="AlphaFoldDB" id="A0A8J2V5P2"/>
<dbReference type="PROSITE" id="PS51208">
    <property type="entry name" value="AUTOTRANSPORTER"/>
    <property type="match status" value="1"/>
</dbReference>
<name>A0A8J2V5P2_9PROT</name>
<keyword evidence="6" id="KW-1185">Reference proteome</keyword>
<dbReference type="Pfam" id="PF00089">
    <property type="entry name" value="Trypsin"/>
    <property type="match status" value="1"/>
</dbReference>
<feature type="signal peptide" evidence="2">
    <location>
        <begin position="1"/>
        <end position="29"/>
    </location>
</feature>
<dbReference type="InterPro" id="IPR005546">
    <property type="entry name" value="Autotransporte_beta"/>
</dbReference>
<dbReference type="Proteomes" id="UP000613582">
    <property type="component" value="Unassembled WGS sequence"/>
</dbReference>
<evidence type="ECO:0008006" key="7">
    <source>
        <dbReference type="Google" id="ProtNLM"/>
    </source>
</evidence>
<dbReference type="EMBL" id="BMGH01000001">
    <property type="protein sequence ID" value="GGD09379.1"/>
    <property type="molecule type" value="Genomic_DNA"/>
</dbReference>
<dbReference type="Pfam" id="PF03797">
    <property type="entry name" value="Autotransporter"/>
    <property type="match status" value="1"/>
</dbReference>
<evidence type="ECO:0000259" key="4">
    <source>
        <dbReference type="PROSITE" id="PS51208"/>
    </source>
</evidence>
<dbReference type="RefSeq" id="WP_188158758.1">
    <property type="nucleotide sequence ID" value="NZ_BMGH01000001.1"/>
</dbReference>
<gene>
    <name evidence="5" type="ORF">GCM10011342_17800</name>
</gene>
<dbReference type="SMART" id="SM00869">
    <property type="entry name" value="Autotransporter"/>
    <property type="match status" value="1"/>
</dbReference>
<dbReference type="InterPro" id="IPR033116">
    <property type="entry name" value="TRYPSIN_SER"/>
</dbReference>
<dbReference type="SUPFAM" id="SSF50494">
    <property type="entry name" value="Trypsin-like serine proteases"/>
    <property type="match status" value="1"/>
</dbReference>
<organism evidence="5 6">
    <name type="scientific">Aquisalinus flavus</name>
    <dbReference type="NCBI Taxonomy" id="1526572"/>
    <lineage>
        <taxon>Bacteria</taxon>
        <taxon>Pseudomonadati</taxon>
        <taxon>Pseudomonadota</taxon>
        <taxon>Alphaproteobacteria</taxon>
        <taxon>Parvularculales</taxon>
        <taxon>Parvularculaceae</taxon>
        <taxon>Aquisalinus</taxon>
    </lineage>
</organism>
<evidence type="ECO:0000313" key="6">
    <source>
        <dbReference type="Proteomes" id="UP000613582"/>
    </source>
</evidence>